<keyword evidence="8 18" id="KW-0418">Kinase</keyword>
<dbReference type="InterPro" id="IPR038318">
    <property type="entry name" value="KdpD_sf"/>
</dbReference>
<dbReference type="InterPro" id="IPR025201">
    <property type="entry name" value="KdpD_TM"/>
</dbReference>
<evidence type="ECO:0000256" key="9">
    <source>
        <dbReference type="ARBA" id="ARBA00022840"/>
    </source>
</evidence>
<sequence length="338" mass="37142">MHRLANFDVSRQFLARRSKVAAQIVFGGMCAAAMIGVRSLIDVWAPVSGPFALIYPTVLLATLYGHWRAGVVALAVTFCWAWFFILPPARSFLFADPTDPVRVLLNAVSAVVVVVFAEAFRRAAQATLSEIRERADRRLTLLAELEHRTKNNFALVASMLELQKRRIPQAELHAPLDDAVGRVRTFADAYSALALEQSDEPNVSIKPYLEFLLDRIEASALPPSVRLFREIDEATLTPEEAVAIGLYLNEAVANACKYAFPEQRPGTIAVFFNERGGSWRFTIEDNGIGAEAATDPSGGLGSQLLAAFATQAQATHHAGPILNGYRTEMRREDQSELA</sequence>
<dbReference type="Proteomes" id="UP000037446">
    <property type="component" value="Unassembled WGS sequence"/>
</dbReference>
<dbReference type="RefSeq" id="WP_050599944.1">
    <property type="nucleotide sequence ID" value="NZ_JYNE01000022.1"/>
</dbReference>
<evidence type="ECO:0000256" key="1">
    <source>
        <dbReference type="ARBA" id="ARBA00000085"/>
    </source>
</evidence>
<keyword evidence="6 14" id="KW-0812">Transmembrane</keyword>
<feature type="compositionally biased region" description="Basic and acidic residues" evidence="13">
    <location>
        <begin position="327"/>
        <end position="338"/>
    </location>
</feature>
<evidence type="ECO:0000256" key="11">
    <source>
        <dbReference type="ARBA" id="ARBA00023012"/>
    </source>
</evidence>
<dbReference type="GO" id="GO:0000160">
    <property type="term" value="P:phosphorelay signal transduction system"/>
    <property type="evidence" value="ECO:0007669"/>
    <property type="project" value="UniProtKB-KW"/>
</dbReference>
<dbReference type="InterPro" id="IPR003594">
    <property type="entry name" value="HATPase_dom"/>
</dbReference>
<comment type="subcellular location">
    <subcellularLocation>
        <location evidence="2">Membrane</location>
        <topology evidence="2">Multi-pass membrane protein</topology>
    </subcellularLocation>
</comment>
<evidence type="ECO:0000256" key="7">
    <source>
        <dbReference type="ARBA" id="ARBA00022741"/>
    </source>
</evidence>
<dbReference type="Pfam" id="PF13581">
    <property type="entry name" value="HATPase_c_2"/>
    <property type="match status" value="1"/>
</dbReference>
<evidence type="ECO:0000256" key="3">
    <source>
        <dbReference type="ARBA" id="ARBA00012438"/>
    </source>
</evidence>
<dbReference type="EMBL" id="JYNE01000022">
    <property type="protein sequence ID" value="KNH02514.1"/>
    <property type="molecule type" value="Genomic_DNA"/>
</dbReference>
<dbReference type="STRING" id="1306953.J121_293"/>
<evidence type="ECO:0000256" key="8">
    <source>
        <dbReference type="ARBA" id="ARBA00022777"/>
    </source>
</evidence>
<evidence type="ECO:0000313" key="19">
    <source>
        <dbReference type="Proteomes" id="UP000037446"/>
    </source>
</evidence>
<feature type="region of interest" description="Disordered" evidence="13">
    <location>
        <begin position="319"/>
        <end position="338"/>
    </location>
</feature>
<name>A0A0L1KF73_9SPHN</name>
<evidence type="ECO:0000313" key="18">
    <source>
        <dbReference type="EMBL" id="KNH02514.1"/>
    </source>
</evidence>
<dbReference type="EC" id="2.7.13.3" evidence="3"/>
<feature type="domain" description="Signal transduction histidine kinase subgroup 2 dimerisation and phosphoacceptor" evidence="15">
    <location>
        <begin position="144"/>
        <end position="217"/>
    </location>
</feature>
<dbReference type="InterPro" id="IPR036890">
    <property type="entry name" value="HATPase_C_sf"/>
</dbReference>
<evidence type="ECO:0000256" key="2">
    <source>
        <dbReference type="ARBA" id="ARBA00004141"/>
    </source>
</evidence>
<dbReference type="AlphaFoldDB" id="A0A0L1KF73"/>
<evidence type="ECO:0000256" key="14">
    <source>
        <dbReference type="SAM" id="Phobius"/>
    </source>
</evidence>
<evidence type="ECO:0000256" key="10">
    <source>
        <dbReference type="ARBA" id="ARBA00022989"/>
    </source>
</evidence>
<dbReference type="SUPFAM" id="SSF55874">
    <property type="entry name" value="ATPase domain of HSP90 chaperone/DNA topoisomerase II/histidine kinase"/>
    <property type="match status" value="1"/>
</dbReference>
<dbReference type="GO" id="GO:0005524">
    <property type="term" value="F:ATP binding"/>
    <property type="evidence" value="ECO:0007669"/>
    <property type="project" value="UniProtKB-KW"/>
</dbReference>
<protein>
    <recommendedName>
        <fullName evidence="3">histidine kinase</fullName>
        <ecNumber evidence="3">2.7.13.3</ecNumber>
    </recommendedName>
</protein>
<dbReference type="PANTHER" id="PTHR41523:SF8">
    <property type="entry name" value="ETHYLENE RESPONSE SENSOR PROTEIN"/>
    <property type="match status" value="1"/>
</dbReference>
<feature type="domain" description="Histidine kinase/HSP90-like ATPase" evidence="17">
    <location>
        <begin position="225"/>
        <end position="311"/>
    </location>
</feature>
<comment type="catalytic activity">
    <reaction evidence="1">
        <text>ATP + protein L-histidine = ADP + protein N-phospho-L-histidine.</text>
        <dbReference type="EC" id="2.7.13.3"/>
    </reaction>
</comment>
<feature type="transmembrane region" description="Helical" evidence="14">
    <location>
        <begin position="71"/>
        <end position="89"/>
    </location>
</feature>
<evidence type="ECO:0000256" key="12">
    <source>
        <dbReference type="ARBA" id="ARBA00023136"/>
    </source>
</evidence>
<dbReference type="Gene3D" id="1.20.120.620">
    <property type="entry name" value="Backbone structure of the membrane domain of e. Coli histidine kinase receptor kdpd"/>
    <property type="match status" value="1"/>
</dbReference>
<dbReference type="PATRIC" id="fig|1306953.7.peg.298"/>
<evidence type="ECO:0000256" key="4">
    <source>
        <dbReference type="ARBA" id="ARBA00022553"/>
    </source>
</evidence>
<evidence type="ECO:0000259" key="16">
    <source>
        <dbReference type="Pfam" id="PF13493"/>
    </source>
</evidence>
<feature type="domain" description="Sensor protein KdpD transmembrane" evidence="16">
    <location>
        <begin position="30"/>
        <end position="127"/>
    </location>
</feature>
<keyword evidence="7" id="KW-0547">Nucleotide-binding</keyword>
<dbReference type="Gene3D" id="3.30.565.10">
    <property type="entry name" value="Histidine kinase-like ATPase, C-terminal domain"/>
    <property type="match status" value="1"/>
</dbReference>
<dbReference type="InterPro" id="IPR011495">
    <property type="entry name" value="Sig_transdc_His_kin_sub2_dim/P"/>
</dbReference>
<keyword evidence="4" id="KW-0597">Phosphoprotein</keyword>
<keyword evidence="10 14" id="KW-1133">Transmembrane helix</keyword>
<dbReference type="GO" id="GO:0004673">
    <property type="term" value="F:protein histidine kinase activity"/>
    <property type="evidence" value="ECO:0007669"/>
    <property type="project" value="UniProtKB-EC"/>
</dbReference>
<comment type="caution">
    <text evidence="18">The sequence shown here is derived from an EMBL/GenBank/DDBJ whole genome shotgun (WGS) entry which is preliminary data.</text>
</comment>
<evidence type="ECO:0000256" key="13">
    <source>
        <dbReference type="SAM" id="MobiDB-lite"/>
    </source>
</evidence>
<feature type="transmembrane region" description="Helical" evidence="14">
    <location>
        <begin position="20"/>
        <end position="37"/>
    </location>
</feature>
<dbReference type="Pfam" id="PF07568">
    <property type="entry name" value="HisKA_2"/>
    <property type="match status" value="1"/>
</dbReference>
<keyword evidence="9" id="KW-0067">ATP-binding</keyword>
<dbReference type="PANTHER" id="PTHR41523">
    <property type="entry name" value="TWO-COMPONENT SYSTEM SENSOR PROTEIN"/>
    <property type="match status" value="1"/>
</dbReference>
<evidence type="ECO:0000259" key="17">
    <source>
        <dbReference type="Pfam" id="PF13581"/>
    </source>
</evidence>
<feature type="transmembrane region" description="Helical" evidence="14">
    <location>
        <begin position="43"/>
        <end position="64"/>
    </location>
</feature>
<keyword evidence="12 14" id="KW-0472">Membrane</keyword>
<gene>
    <name evidence="18" type="ORF">J121_293</name>
</gene>
<evidence type="ECO:0000256" key="5">
    <source>
        <dbReference type="ARBA" id="ARBA00022679"/>
    </source>
</evidence>
<keyword evidence="11" id="KW-0902">Two-component regulatory system</keyword>
<dbReference type="Pfam" id="PF13493">
    <property type="entry name" value="DUF4118"/>
    <property type="match status" value="1"/>
</dbReference>
<keyword evidence="5" id="KW-0808">Transferase</keyword>
<evidence type="ECO:0000256" key="6">
    <source>
        <dbReference type="ARBA" id="ARBA00022692"/>
    </source>
</evidence>
<evidence type="ECO:0000259" key="15">
    <source>
        <dbReference type="Pfam" id="PF07568"/>
    </source>
</evidence>
<proteinExistence type="predicted"/>
<dbReference type="GO" id="GO:0016020">
    <property type="term" value="C:membrane"/>
    <property type="evidence" value="ECO:0007669"/>
    <property type="project" value="UniProtKB-SubCell"/>
</dbReference>
<organism evidence="18 19">
    <name type="scientific">Qipengyuania citrea LAMA 915</name>
    <dbReference type="NCBI Taxonomy" id="1306953"/>
    <lineage>
        <taxon>Bacteria</taxon>
        <taxon>Pseudomonadati</taxon>
        <taxon>Pseudomonadota</taxon>
        <taxon>Alphaproteobacteria</taxon>
        <taxon>Sphingomonadales</taxon>
        <taxon>Erythrobacteraceae</taxon>
        <taxon>Qipengyuania</taxon>
    </lineage>
</organism>
<reference evidence="19" key="1">
    <citation type="submission" date="2015-02" db="EMBL/GenBank/DDBJ databases">
        <authorList>
            <person name="Lima A.O."/>
            <person name="Cabral A."/>
            <person name="Porto L.M."/>
            <person name="Silva M.A."/>
        </authorList>
    </citation>
    <scope>NUCLEOTIDE SEQUENCE [LARGE SCALE GENOMIC DNA]</scope>
    <source>
        <strain evidence="19">LAMA 915</strain>
    </source>
</reference>
<accession>A0A0L1KF73</accession>
<feature type="transmembrane region" description="Helical" evidence="14">
    <location>
        <begin position="101"/>
        <end position="120"/>
    </location>
</feature>